<proteinExistence type="predicted"/>
<evidence type="ECO:0000313" key="3">
    <source>
        <dbReference type="Proteomes" id="UP001424741"/>
    </source>
</evidence>
<keyword evidence="3" id="KW-1185">Reference proteome</keyword>
<accession>A0ABP9V3N2</accession>
<gene>
    <name evidence="2" type="ORF">Rhal01_02723</name>
</gene>
<dbReference type="RefSeq" id="WP_346189199.1">
    <property type="nucleotide sequence ID" value="NZ_BAABRL010000008.1"/>
</dbReference>
<feature type="transmembrane region" description="Helical" evidence="1">
    <location>
        <begin position="66"/>
        <end position="91"/>
    </location>
</feature>
<evidence type="ECO:0000313" key="2">
    <source>
        <dbReference type="EMBL" id="GAA5496539.1"/>
    </source>
</evidence>
<feature type="transmembrane region" description="Helical" evidence="1">
    <location>
        <begin position="36"/>
        <end position="54"/>
    </location>
</feature>
<evidence type="ECO:0000256" key="1">
    <source>
        <dbReference type="SAM" id="Phobius"/>
    </source>
</evidence>
<comment type="caution">
    <text evidence="2">The sequence shown here is derived from an EMBL/GenBank/DDBJ whole genome shotgun (WGS) entry which is preliminary data.</text>
</comment>
<protein>
    <submittedName>
        <fullName evidence="2">Uncharacterized protein</fullName>
    </submittedName>
</protein>
<sequence>MLIQNEYLADALMWLCLLLPLLLVLWKHAYSHTTWPAIWIVATILGWSLGYIGLHASPAENGFANLVMLVFGWLILLPGLALATLIVYFPLLKWGSQRLSLKLVPILTIICLILPLKAMFTWMPENQAIEAAEREMQLTKFESFSFQEAERTWRGWIIYYKIPNQSLYPVYLSRGGECTGKGG</sequence>
<feature type="transmembrane region" description="Helical" evidence="1">
    <location>
        <begin position="12"/>
        <end position="30"/>
    </location>
</feature>
<dbReference type="EMBL" id="BAABRL010000008">
    <property type="protein sequence ID" value="GAA5496539.1"/>
    <property type="molecule type" value="Genomic_DNA"/>
</dbReference>
<dbReference type="Proteomes" id="UP001424741">
    <property type="component" value="Unassembled WGS sequence"/>
</dbReference>
<feature type="transmembrane region" description="Helical" evidence="1">
    <location>
        <begin position="103"/>
        <end position="120"/>
    </location>
</feature>
<keyword evidence="1" id="KW-0812">Transmembrane</keyword>
<keyword evidence="1" id="KW-0472">Membrane</keyword>
<reference evidence="2 3" key="1">
    <citation type="submission" date="2024-02" db="EMBL/GenBank/DDBJ databases">
        <title>Rubritalea halochordaticola NBRC 107102.</title>
        <authorList>
            <person name="Ichikawa N."/>
            <person name="Katano-Makiyama Y."/>
            <person name="Hidaka K."/>
        </authorList>
    </citation>
    <scope>NUCLEOTIDE SEQUENCE [LARGE SCALE GENOMIC DNA]</scope>
    <source>
        <strain evidence="2 3">NBRC 107102</strain>
    </source>
</reference>
<keyword evidence="1" id="KW-1133">Transmembrane helix</keyword>
<name>A0ABP9V3N2_9BACT</name>
<organism evidence="2 3">
    <name type="scientific">Rubritalea halochordaticola</name>
    <dbReference type="NCBI Taxonomy" id="714537"/>
    <lineage>
        <taxon>Bacteria</taxon>
        <taxon>Pseudomonadati</taxon>
        <taxon>Verrucomicrobiota</taxon>
        <taxon>Verrucomicrobiia</taxon>
        <taxon>Verrucomicrobiales</taxon>
        <taxon>Rubritaleaceae</taxon>
        <taxon>Rubritalea</taxon>
    </lineage>
</organism>